<dbReference type="InterPro" id="IPR008698">
    <property type="entry name" value="NDUB7"/>
</dbReference>
<proteinExistence type="evidence at transcript level"/>
<evidence type="ECO:0000256" key="2">
    <source>
        <dbReference type="ARBA" id="ARBA00004569"/>
    </source>
</evidence>
<reference evidence="13" key="1">
    <citation type="submission" date="2009-03" db="EMBL/GenBank/DDBJ databases">
        <title>Caligus rogercresseyi ESTs and full-length cDNAs.</title>
        <authorList>
            <person name="Yasuike M."/>
            <person name="von Schalburg K."/>
            <person name="Cooper G."/>
            <person name="Leong J."/>
            <person name="Jones S.R.M."/>
            <person name="Koop B.F."/>
        </authorList>
    </citation>
    <scope>NUCLEOTIDE SEQUENCE</scope>
    <source>
        <tissue evidence="13">Whole tissue</tissue>
    </source>
</reference>
<dbReference type="AlphaFoldDB" id="C1BQ07"/>
<evidence type="ECO:0000256" key="4">
    <source>
        <dbReference type="ARBA" id="ARBA00008006"/>
    </source>
</evidence>
<dbReference type="GO" id="GO:0005758">
    <property type="term" value="C:mitochondrial intermembrane space"/>
    <property type="evidence" value="ECO:0007669"/>
    <property type="project" value="UniProtKB-SubCell"/>
</dbReference>
<keyword evidence="6" id="KW-0813">Transport</keyword>
<evidence type="ECO:0000256" key="5">
    <source>
        <dbReference type="ARBA" id="ARBA00018677"/>
    </source>
</evidence>
<name>C1BQ07_CALRO</name>
<accession>C1BQ07</accession>
<keyword evidence="12" id="KW-1015">Disulfide bond</keyword>
<keyword evidence="9" id="KW-0249">Electron transport</keyword>
<evidence type="ECO:0000256" key="10">
    <source>
        <dbReference type="ARBA" id="ARBA00023128"/>
    </source>
</evidence>
<keyword evidence="7" id="KW-0679">Respiratory chain</keyword>
<keyword evidence="10" id="KW-0496">Mitochondrion</keyword>
<gene>
    <name evidence="13" type="primary">NDUB7</name>
</gene>
<evidence type="ECO:0000256" key="3">
    <source>
        <dbReference type="ARBA" id="ARBA00004637"/>
    </source>
</evidence>
<dbReference type="Pfam" id="PF05676">
    <property type="entry name" value="NDUF_B7"/>
    <property type="match status" value="1"/>
</dbReference>
<sequence length="118" mass="14103">MAFVVGRLEVPNDVKPTFDPNLGFEKGRKQRVVPMTETEMAAAHIPPKERGYCADTYMKHRACLRNNMPFSYFCRHEMHNYHHCMEDDYIMRFKEYEREKRLRTREQRIQAANGDSDD</sequence>
<evidence type="ECO:0000313" key="13">
    <source>
        <dbReference type="EMBL" id="ACO11110.1"/>
    </source>
</evidence>
<keyword evidence="11" id="KW-0472">Membrane</keyword>
<protein>
    <recommendedName>
        <fullName evidence="5">NADH dehydrogenase [ubiquinone] 1 beta subcomplex subunit 7</fullName>
    </recommendedName>
</protein>
<evidence type="ECO:0000256" key="6">
    <source>
        <dbReference type="ARBA" id="ARBA00022448"/>
    </source>
</evidence>
<dbReference type="PANTHER" id="PTHR20900">
    <property type="entry name" value="NADH:UBIQUINONE OXIDOREDUCTASE B18-LIKE SUBUNIT"/>
    <property type="match status" value="1"/>
</dbReference>
<keyword evidence="8" id="KW-0999">Mitochondrion inner membrane</keyword>
<evidence type="ECO:0000256" key="1">
    <source>
        <dbReference type="ARBA" id="ARBA00003195"/>
    </source>
</evidence>
<comment type="similarity">
    <text evidence="4">Belongs to the complex I NDUFB7 subunit family.</text>
</comment>
<dbReference type="PROSITE" id="PS51808">
    <property type="entry name" value="CHCH"/>
    <property type="match status" value="1"/>
</dbReference>
<dbReference type="EMBL" id="BT076686">
    <property type="protein sequence ID" value="ACO11110.1"/>
    <property type="molecule type" value="mRNA"/>
</dbReference>
<dbReference type="PANTHER" id="PTHR20900:SF0">
    <property type="entry name" value="NADH DEHYDROGENASE [UBIQUINONE] 1 BETA SUBCOMPLEX SUBUNIT 7"/>
    <property type="match status" value="1"/>
</dbReference>
<comment type="subcellular location">
    <subcellularLocation>
        <location evidence="3">Mitochondrion inner membrane</location>
        <topology evidence="3">Peripheral membrane protein</topology>
    </subcellularLocation>
    <subcellularLocation>
        <location evidence="2">Mitochondrion intermembrane space</location>
    </subcellularLocation>
</comment>
<evidence type="ECO:0000256" key="9">
    <source>
        <dbReference type="ARBA" id="ARBA00022982"/>
    </source>
</evidence>
<evidence type="ECO:0000256" key="12">
    <source>
        <dbReference type="ARBA" id="ARBA00023157"/>
    </source>
</evidence>
<evidence type="ECO:0000256" key="7">
    <source>
        <dbReference type="ARBA" id="ARBA00022660"/>
    </source>
</evidence>
<evidence type="ECO:0000256" key="11">
    <source>
        <dbReference type="ARBA" id="ARBA00023136"/>
    </source>
</evidence>
<dbReference type="GO" id="GO:0005743">
    <property type="term" value="C:mitochondrial inner membrane"/>
    <property type="evidence" value="ECO:0007669"/>
    <property type="project" value="UniProtKB-SubCell"/>
</dbReference>
<comment type="function">
    <text evidence="1">Accessory subunit of the mitochondrial membrane respiratory chain NADH dehydrogenase (Complex I), that is believed not to be involved in catalysis. Complex I functions in the transfer of electrons from NADH to the respiratory chain. The immediate electron acceptor for the enzyme is believed to be ubiquinone.</text>
</comment>
<organism evidence="13">
    <name type="scientific">Caligus rogercresseyi</name>
    <name type="common">Sea louse</name>
    <dbReference type="NCBI Taxonomy" id="217165"/>
    <lineage>
        <taxon>Eukaryota</taxon>
        <taxon>Metazoa</taxon>
        <taxon>Ecdysozoa</taxon>
        <taxon>Arthropoda</taxon>
        <taxon>Crustacea</taxon>
        <taxon>Multicrustacea</taxon>
        <taxon>Hexanauplia</taxon>
        <taxon>Copepoda</taxon>
        <taxon>Siphonostomatoida</taxon>
        <taxon>Caligidae</taxon>
        <taxon>Caligus</taxon>
    </lineage>
</organism>
<evidence type="ECO:0000256" key="8">
    <source>
        <dbReference type="ARBA" id="ARBA00022792"/>
    </source>
</evidence>